<accession>A0A317JVR7</accession>
<gene>
    <name evidence="2" type="ORF">DLJ46_23845</name>
</gene>
<sequence>MAGDASSGAVRELLLVFALAGAGLLLAMVAAFGPWHPASAGPGRAGLVELHSPPGPISRPTAG</sequence>
<dbReference type="AlphaFoldDB" id="A0A317JVR7"/>
<evidence type="ECO:0000313" key="3">
    <source>
        <dbReference type="Proteomes" id="UP000245683"/>
    </source>
</evidence>
<dbReference type="Proteomes" id="UP000245683">
    <property type="component" value="Unassembled WGS sequence"/>
</dbReference>
<name>A0A317JVR7_9ACTN</name>
<evidence type="ECO:0000313" key="2">
    <source>
        <dbReference type="EMBL" id="PWU44867.1"/>
    </source>
</evidence>
<reference evidence="3" key="1">
    <citation type="submission" date="2018-05" db="EMBL/GenBank/DDBJ databases">
        <title>Micromonospora globispora sp. nov. and Micromonospora rugosa sp. nov., isolated from marine sediment.</title>
        <authorList>
            <person name="Carro L."/>
            <person name="Aysel V."/>
            <person name="Cetin D."/>
            <person name="Igual J.M."/>
            <person name="Klenk H.-P."/>
            <person name="Trujillo M.E."/>
            <person name="Sahin N."/>
        </authorList>
    </citation>
    <scope>NUCLEOTIDE SEQUENCE [LARGE SCALE GENOMIC DNA]</scope>
    <source>
        <strain evidence="3">S2904</strain>
    </source>
</reference>
<feature type="region of interest" description="Disordered" evidence="1">
    <location>
        <begin position="43"/>
        <end position="63"/>
    </location>
</feature>
<comment type="caution">
    <text evidence="2">The sequence shown here is derived from an EMBL/GenBank/DDBJ whole genome shotgun (WGS) entry which is preliminary data.</text>
</comment>
<organism evidence="2 3">
    <name type="scientific">Micromonospora globispora</name>
    <dbReference type="NCBI Taxonomy" id="1450148"/>
    <lineage>
        <taxon>Bacteria</taxon>
        <taxon>Bacillati</taxon>
        <taxon>Actinomycetota</taxon>
        <taxon>Actinomycetes</taxon>
        <taxon>Micromonosporales</taxon>
        <taxon>Micromonosporaceae</taxon>
        <taxon>Micromonospora</taxon>
    </lineage>
</organism>
<keyword evidence="3" id="KW-1185">Reference proteome</keyword>
<evidence type="ECO:0000256" key="1">
    <source>
        <dbReference type="SAM" id="MobiDB-lite"/>
    </source>
</evidence>
<protein>
    <submittedName>
        <fullName evidence="2">Uncharacterized protein</fullName>
    </submittedName>
</protein>
<proteinExistence type="predicted"/>
<dbReference type="EMBL" id="QGSV01000284">
    <property type="protein sequence ID" value="PWU44867.1"/>
    <property type="molecule type" value="Genomic_DNA"/>
</dbReference>